<dbReference type="EMBL" id="PQFF01000158">
    <property type="protein sequence ID" value="RHZ78025.1"/>
    <property type="molecule type" value="Genomic_DNA"/>
</dbReference>
<feature type="region of interest" description="Disordered" evidence="1">
    <location>
        <begin position="1"/>
        <end position="21"/>
    </location>
</feature>
<gene>
    <name evidence="2" type="ORF">Glove_168g31</name>
</gene>
<proteinExistence type="predicted"/>
<name>A0A397IQ02_9GLOM</name>
<protein>
    <submittedName>
        <fullName evidence="2">Uncharacterized protein</fullName>
    </submittedName>
</protein>
<reference evidence="2 3" key="1">
    <citation type="submission" date="2018-08" db="EMBL/GenBank/DDBJ databases">
        <title>Genome and evolution of the arbuscular mycorrhizal fungus Diversispora epigaea (formerly Glomus versiforme) and its bacterial endosymbionts.</title>
        <authorList>
            <person name="Sun X."/>
            <person name="Fei Z."/>
            <person name="Harrison M."/>
        </authorList>
    </citation>
    <scope>NUCLEOTIDE SEQUENCE [LARGE SCALE GENOMIC DNA]</scope>
    <source>
        <strain evidence="2 3">IT104</strain>
    </source>
</reference>
<dbReference type="AlphaFoldDB" id="A0A397IQ02"/>
<evidence type="ECO:0000313" key="2">
    <source>
        <dbReference type="EMBL" id="RHZ78025.1"/>
    </source>
</evidence>
<dbReference type="Proteomes" id="UP000266861">
    <property type="component" value="Unassembled WGS sequence"/>
</dbReference>
<evidence type="ECO:0000313" key="3">
    <source>
        <dbReference type="Proteomes" id="UP000266861"/>
    </source>
</evidence>
<sequence>MESKFVNINDKRVNKKENSNNGGFRKYLPSLFGKDRLRRYSYNVEIKCPPPYGCTIDLIDENYKKVTFCEAVEVGPATQSYNRSGQLYSNKKNEEIDVWFIGETHARTKFNLTQWVNKNKHDQEEVWTSLNEIKKNSGKWGPESQINYQQCQWIPYDNFRDIKQSTVDGGYGSAYSSILKNGGDILMNMIGYIF</sequence>
<organism evidence="2 3">
    <name type="scientific">Diversispora epigaea</name>
    <dbReference type="NCBI Taxonomy" id="1348612"/>
    <lineage>
        <taxon>Eukaryota</taxon>
        <taxon>Fungi</taxon>
        <taxon>Fungi incertae sedis</taxon>
        <taxon>Mucoromycota</taxon>
        <taxon>Glomeromycotina</taxon>
        <taxon>Glomeromycetes</taxon>
        <taxon>Diversisporales</taxon>
        <taxon>Diversisporaceae</taxon>
        <taxon>Diversispora</taxon>
    </lineage>
</organism>
<accession>A0A397IQ02</accession>
<feature type="compositionally biased region" description="Basic and acidic residues" evidence="1">
    <location>
        <begin position="1"/>
        <end position="18"/>
    </location>
</feature>
<comment type="caution">
    <text evidence="2">The sequence shown here is derived from an EMBL/GenBank/DDBJ whole genome shotgun (WGS) entry which is preliminary data.</text>
</comment>
<evidence type="ECO:0000256" key="1">
    <source>
        <dbReference type="SAM" id="MobiDB-lite"/>
    </source>
</evidence>
<dbReference type="OrthoDB" id="2459780at2759"/>
<keyword evidence="3" id="KW-1185">Reference proteome</keyword>